<dbReference type="InterPro" id="IPR014859">
    <property type="entry name" value="Phage_TAC_4"/>
</dbReference>
<protein>
    <submittedName>
        <fullName evidence="1">Tail assembly chaperone</fullName>
    </submittedName>
</protein>
<keyword evidence="2" id="KW-1185">Reference proteome</keyword>
<gene>
    <name evidence="1" type="ORF">CPT_Shelanagig_026</name>
</gene>
<dbReference type="Proteomes" id="UP000324385">
    <property type="component" value="Segment"/>
</dbReference>
<accession>A0A5B9N4K4</accession>
<dbReference type="Pfam" id="PF23812">
    <property type="entry name" value="Phage_TAC_18"/>
    <property type="match status" value="1"/>
</dbReference>
<organism evidence="1 2">
    <name type="scientific">Salmonella phage Shelanagig</name>
    <dbReference type="NCBI Taxonomy" id="2580409"/>
    <lineage>
        <taxon>Viruses</taxon>
        <taxon>Duplodnaviria</taxon>
        <taxon>Heunggongvirae</taxon>
        <taxon>Uroviricota</taxon>
        <taxon>Caudoviricetes</taxon>
        <taxon>Sarkviridae</taxon>
        <taxon>Guernseyvirinae</taxon>
        <taxon>Jerseyvirus</taxon>
        <taxon>Jerseyvirus shelanagig</taxon>
    </lineage>
</organism>
<evidence type="ECO:0000313" key="1">
    <source>
        <dbReference type="EMBL" id="QEG07365.1"/>
    </source>
</evidence>
<dbReference type="EMBL" id="MK931446">
    <property type="protein sequence ID" value="QEG07365.1"/>
    <property type="molecule type" value="Genomic_DNA"/>
</dbReference>
<evidence type="ECO:0000313" key="2">
    <source>
        <dbReference type="Proteomes" id="UP000324385"/>
    </source>
</evidence>
<dbReference type="InterPro" id="IPR056919">
    <property type="entry name" value="Phage_TAC_18"/>
</dbReference>
<sequence>MKLSDFYYEAEAEKGARMPIPLKDGTDSGEWLNVVSPEADVAVKAMRAFTLAYRAAVGKLKPLRDKCEEQKDFSEYNLKMEDAAGDLNRQLALELVNGWSLDDEFTKENLKTLLTQYKRLAEHVVVFHHEQLRQLQEKVDALFQFARWNFITRHERRKFDSIADGHKAALIAMGVIKDAGETTQDAGPECPPELLTTFEKYRDVKFTRRVDDDGVKLYPREQLSWSDLVAYSTISGQNIGMFESEIIMGLDAIFEGRNDG</sequence>
<proteinExistence type="predicted"/>
<reference evidence="2" key="1">
    <citation type="submission" date="2019-05" db="EMBL/GenBank/DDBJ databases">
        <title>Complete Genome of Salmonella enterica Siphophage Shelanagig.</title>
        <authorList>
            <person name="Broussard K."/>
            <person name="Xie S."/>
            <person name="Newkirk H."/>
            <person name="Liu M."/>
            <person name="Gill J.J."/>
            <person name="Ramsey J."/>
        </authorList>
    </citation>
    <scope>NUCLEOTIDE SEQUENCE [LARGE SCALE GENOMIC DNA]</scope>
</reference>
<dbReference type="Pfam" id="PF08748">
    <property type="entry name" value="Phage_TAC_4"/>
    <property type="match status" value="1"/>
</dbReference>
<name>A0A5B9N4K4_9CAUD</name>